<evidence type="ECO:0000313" key="2">
    <source>
        <dbReference type="EMBL" id="EXA29580.1"/>
    </source>
</evidence>
<reference evidence="2" key="2">
    <citation type="submission" date="2012-05" db="EMBL/GenBank/DDBJ databases">
        <title>Annotation of the Genome Sequence of Fusarium oxysporum HDV247.</title>
        <authorList>
            <consortium name="The Broad Institute Genomics Platform"/>
            <person name="Ma L.-J."/>
            <person name="Corby-Kistler H."/>
            <person name="Broz K."/>
            <person name="Gale L.R."/>
            <person name="Jonkers W."/>
            <person name="O'Donnell K."/>
            <person name="Ploetz R."/>
            <person name="Steinberg C."/>
            <person name="Schwartz D.C."/>
            <person name="VanEtten H."/>
            <person name="Zhou S."/>
            <person name="Young S.K."/>
            <person name="Zeng Q."/>
            <person name="Gargeya S."/>
            <person name="Fitzgerald M."/>
            <person name="Abouelleil A."/>
            <person name="Alvarado L."/>
            <person name="Chapman S.B."/>
            <person name="Gainer-Dewar J."/>
            <person name="Goldberg J."/>
            <person name="Griggs A."/>
            <person name="Gujja S."/>
            <person name="Hansen M."/>
            <person name="Howarth C."/>
            <person name="Imamovic A."/>
            <person name="Ireland A."/>
            <person name="Larimer J."/>
            <person name="McCowan C."/>
            <person name="Murphy C."/>
            <person name="Pearson M."/>
            <person name="Poon T.W."/>
            <person name="Priest M."/>
            <person name="Roberts A."/>
            <person name="Saif S."/>
            <person name="Shea T."/>
            <person name="Sykes S."/>
            <person name="Wortman J."/>
            <person name="Nusbaum C."/>
            <person name="Birren B."/>
        </authorList>
    </citation>
    <scope>NUCLEOTIDE SEQUENCE</scope>
    <source>
        <strain evidence="2">HDV247</strain>
    </source>
</reference>
<keyword evidence="1" id="KW-0472">Membrane</keyword>
<name>W9NP13_FUSOX</name>
<dbReference type="EMBL" id="JH651098">
    <property type="protein sequence ID" value="EXA29580.1"/>
    <property type="molecule type" value="Genomic_DNA"/>
</dbReference>
<protein>
    <submittedName>
        <fullName evidence="2">Uncharacterized protein</fullName>
    </submittedName>
</protein>
<sequence>MCAREICHLAKVHHSRLHPVIFCHRRRQIDRSWLIAVTTLDCIIRLAIHSHGRKGCRRLTPRLAFRILIFNRSVRHHGVLVIWRMIAKMTRGCIVWFRRLASVAHPRTTTIASINVVMVITFAVGVIGVVVADMVVGTAKVTNSMIRASVEASFPSDSCLGLSGTGIVTTPASGHPRRWTGWNVPDTLTIVLGFGFAVAGDDDLRLRR</sequence>
<dbReference type="AlphaFoldDB" id="W9NP13"/>
<keyword evidence="1" id="KW-0812">Transmembrane</keyword>
<reference evidence="2" key="1">
    <citation type="submission" date="2011-10" db="EMBL/GenBank/DDBJ databases">
        <title>The Genome Sequence of Fusarium oxysporum HDV247.</title>
        <authorList>
            <consortium name="The Broad Institute Genome Sequencing Platform"/>
            <person name="Ma L.-J."/>
            <person name="Gale L.R."/>
            <person name="Schwartz D.C."/>
            <person name="Zhou S."/>
            <person name="Corby-Kistler H."/>
            <person name="Young S.K."/>
            <person name="Zeng Q."/>
            <person name="Gargeya S."/>
            <person name="Fitzgerald M."/>
            <person name="Haas B."/>
            <person name="Abouelleil A."/>
            <person name="Alvarado L."/>
            <person name="Arachchi H.M."/>
            <person name="Berlin A."/>
            <person name="Brown A."/>
            <person name="Chapman S.B."/>
            <person name="Chen Z."/>
            <person name="Dunbar C."/>
            <person name="Freedman E."/>
            <person name="Gearin G."/>
            <person name="Goldberg J."/>
            <person name="Griggs A."/>
            <person name="Gujja S."/>
            <person name="Heiman D."/>
            <person name="Howarth C."/>
            <person name="Larson L."/>
            <person name="Lui A."/>
            <person name="MacDonald P.J.P."/>
            <person name="Montmayeur A."/>
            <person name="Murphy C."/>
            <person name="Neiman D."/>
            <person name="Pearson M."/>
            <person name="Priest M."/>
            <person name="Roberts A."/>
            <person name="Saif S."/>
            <person name="Shea T."/>
            <person name="Shenoy N."/>
            <person name="Sisk P."/>
            <person name="Stolte C."/>
            <person name="Sykes S."/>
            <person name="Wortman J."/>
            <person name="Nusbaum C."/>
            <person name="Birren B."/>
        </authorList>
    </citation>
    <scope>NUCLEOTIDE SEQUENCE [LARGE SCALE GENOMIC DNA]</scope>
    <source>
        <strain evidence="2">HDV247</strain>
    </source>
</reference>
<evidence type="ECO:0000256" key="1">
    <source>
        <dbReference type="SAM" id="Phobius"/>
    </source>
</evidence>
<dbReference type="HOGENOM" id="CLU_1320933_0_0_1"/>
<accession>W9NP13</accession>
<organism evidence="2">
    <name type="scientific">Fusarium oxysporum f. sp. pisi HDV247</name>
    <dbReference type="NCBI Taxonomy" id="1080344"/>
    <lineage>
        <taxon>Eukaryota</taxon>
        <taxon>Fungi</taxon>
        <taxon>Dikarya</taxon>
        <taxon>Ascomycota</taxon>
        <taxon>Pezizomycotina</taxon>
        <taxon>Sordariomycetes</taxon>
        <taxon>Hypocreomycetidae</taxon>
        <taxon>Hypocreales</taxon>
        <taxon>Nectriaceae</taxon>
        <taxon>Fusarium</taxon>
        <taxon>Fusarium oxysporum species complex</taxon>
    </lineage>
</organism>
<proteinExistence type="predicted"/>
<gene>
    <name evidence="2" type="ORF">FOVG_18947</name>
</gene>
<dbReference type="Proteomes" id="UP000030751">
    <property type="component" value="Unassembled WGS sequence"/>
</dbReference>
<keyword evidence="1" id="KW-1133">Transmembrane helix</keyword>
<feature type="transmembrane region" description="Helical" evidence="1">
    <location>
        <begin position="116"/>
        <end position="137"/>
    </location>
</feature>